<proteinExistence type="inferred from homology"/>
<dbReference type="GO" id="GO:0006777">
    <property type="term" value="P:Mo-molybdopterin cofactor biosynthetic process"/>
    <property type="evidence" value="ECO:0007669"/>
    <property type="project" value="UniProtKB-KW"/>
</dbReference>
<evidence type="ECO:0000313" key="11">
    <source>
        <dbReference type="Proteomes" id="UP000198531"/>
    </source>
</evidence>
<keyword evidence="4 8" id="KW-0547">Nucleotide-binding</keyword>
<keyword evidence="1 8" id="KW-0963">Cytoplasm</keyword>
<comment type="catalytic activity">
    <reaction evidence="8">
        <text>Mo-molybdopterin + GTP + H(+) = Mo-molybdopterin guanine dinucleotide + diphosphate</text>
        <dbReference type="Rhea" id="RHEA:34243"/>
        <dbReference type="ChEBI" id="CHEBI:15378"/>
        <dbReference type="ChEBI" id="CHEBI:33019"/>
        <dbReference type="ChEBI" id="CHEBI:37565"/>
        <dbReference type="ChEBI" id="CHEBI:71302"/>
        <dbReference type="ChEBI" id="CHEBI:71310"/>
        <dbReference type="EC" id="2.7.7.77"/>
    </reaction>
</comment>
<feature type="binding site" evidence="8">
    <location>
        <position position="26"/>
    </location>
    <ligand>
        <name>GTP</name>
        <dbReference type="ChEBI" id="CHEBI:37565"/>
    </ligand>
</feature>
<dbReference type="GO" id="GO:0005525">
    <property type="term" value="F:GTP binding"/>
    <property type="evidence" value="ECO:0007669"/>
    <property type="project" value="UniProtKB-UniRule"/>
</dbReference>
<dbReference type="InterPro" id="IPR013482">
    <property type="entry name" value="Molybde_CF_guanTrfase"/>
</dbReference>
<dbReference type="EMBL" id="FOYT01000003">
    <property type="protein sequence ID" value="SFR66789.1"/>
    <property type="molecule type" value="Genomic_DNA"/>
</dbReference>
<name>A0A1I6IJE6_9EURY</name>
<reference evidence="11" key="1">
    <citation type="submission" date="2016-10" db="EMBL/GenBank/DDBJ databases">
        <authorList>
            <person name="Varghese N."/>
            <person name="Submissions S."/>
        </authorList>
    </citation>
    <scope>NUCLEOTIDE SEQUENCE [LARGE SCALE GENOMIC DNA]</scope>
    <source>
        <strain evidence="11">CGMCC 1.7736</strain>
    </source>
</reference>
<evidence type="ECO:0000256" key="5">
    <source>
        <dbReference type="ARBA" id="ARBA00022842"/>
    </source>
</evidence>
<dbReference type="Proteomes" id="UP000198531">
    <property type="component" value="Unassembled WGS sequence"/>
</dbReference>
<evidence type="ECO:0000256" key="3">
    <source>
        <dbReference type="ARBA" id="ARBA00022723"/>
    </source>
</evidence>
<dbReference type="HAMAP" id="MF_00316">
    <property type="entry name" value="MobA"/>
    <property type="match status" value="1"/>
</dbReference>
<evidence type="ECO:0000256" key="7">
    <source>
        <dbReference type="ARBA" id="ARBA00023150"/>
    </source>
</evidence>
<feature type="binding site" evidence="8">
    <location>
        <position position="109"/>
    </location>
    <ligand>
        <name>GTP</name>
        <dbReference type="ChEBI" id="CHEBI:37565"/>
    </ligand>
</feature>
<evidence type="ECO:0000256" key="1">
    <source>
        <dbReference type="ARBA" id="ARBA00022490"/>
    </source>
</evidence>
<dbReference type="RefSeq" id="WP_089809712.1">
    <property type="nucleotide sequence ID" value="NZ_FOYT01000003.1"/>
</dbReference>
<comment type="function">
    <text evidence="8">Transfers a GMP moiety from GTP to Mo-molybdopterin (Mo-MPT) cofactor (Moco or molybdenum cofactor) to form Mo-molybdopterin guanine dinucleotide (Mo-MGD) cofactor.</text>
</comment>
<dbReference type="Gene3D" id="3.90.550.10">
    <property type="entry name" value="Spore Coat Polysaccharide Biosynthesis Protein SpsA, Chain A"/>
    <property type="match status" value="1"/>
</dbReference>
<dbReference type="PANTHER" id="PTHR19136">
    <property type="entry name" value="MOLYBDENUM COFACTOR GUANYLYLTRANSFERASE"/>
    <property type="match status" value="1"/>
</dbReference>
<keyword evidence="2 8" id="KW-0808">Transferase</keyword>
<dbReference type="CDD" id="cd02503">
    <property type="entry name" value="MobA"/>
    <property type="match status" value="1"/>
</dbReference>
<dbReference type="PANTHER" id="PTHR19136:SF81">
    <property type="entry name" value="MOLYBDENUM COFACTOR GUANYLYLTRANSFERASE"/>
    <property type="match status" value="1"/>
</dbReference>
<comment type="domain">
    <text evidence="8">The N-terminal domain determines nucleotide recognition and specific binding, while the C-terminal domain determines the specific binding to the target protein.</text>
</comment>
<dbReference type="GO" id="GO:0046872">
    <property type="term" value="F:metal ion binding"/>
    <property type="evidence" value="ECO:0007669"/>
    <property type="project" value="UniProtKB-KW"/>
</dbReference>
<evidence type="ECO:0000256" key="2">
    <source>
        <dbReference type="ARBA" id="ARBA00022679"/>
    </source>
</evidence>
<keyword evidence="6 8" id="KW-0342">GTP-binding</keyword>
<dbReference type="InterPro" id="IPR029044">
    <property type="entry name" value="Nucleotide-diphossugar_trans"/>
</dbReference>
<comment type="subcellular location">
    <subcellularLocation>
        <location evidence="8">Cytoplasm</location>
    </subcellularLocation>
</comment>
<dbReference type="AlphaFoldDB" id="A0A1I6IJE6"/>
<organism evidence="10 11">
    <name type="scientific">Halogeometricum rufum</name>
    <dbReference type="NCBI Taxonomy" id="553469"/>
    <lineage>
        <taxon>Archaea</taxon>
        <taxon>Methanobacteriati</taxon>
        <taxon>Methanobacteriota</taxon>
        <taxon>Stenosarchaea group</taxon>
        <taxon>Halobacteria</taxon>
        <taxon>Halobacteriales</taxon>
        <taxon>Haloferacaceae</taxon>
        <taxon>Halogeometricum</taxon>
    </lineage>
</organism>
<evidence type="ECO:0000259" key="9">
    <source>
        <dbReference type="Pfam" id="PF12804"/>
    </source>
</evidence>
<comment type="cofactor">
    <cofactor evidence="8">
        <name>Mg(2+)</name>
        <dbReference type="ChEBI" id="CHEBI:18420"/>
    </cofactor>
</comment>
<evidence type="ECO:0000256" key="8">
    <source>
        <dbReference type="HAMAP-Rule" id="MF_00316"/>
    </source>
</evidence>
<comment type="similarity">
    <text evidence="8">Belongs to the MobA family.</text>
</comment>
<feature type="binding site" evidence="8">
    <location>
        <begin position="13"/>
        <end position="15"/>
    </location>
    <ligand>
        <name>GTP</name>
        <dbReference type="ChEBI" id="CHEBI:37565"/>
    </ligand>
</feature>
<evidence type="ECO:0000256" key="4">
    <source>
        <dbReference type="ARBA" id="ARBA00022741"/>
    </source>
</evidence>
<keyword evidence="3 8" id="KW-0479">Metal-binding</keyword>
<keyword evidence="5 8" id="KW-0460">Magnesium</keyword>
<dbReference type="GO" id="GO:0061603">
    <property type="term" value="F:molybdenum cofactor guanylyltransferase activity"/>
    <property type="evidence" value="ECO:0007669"/>
    <property type="project" value="UniProtKB-EC"/>
</dbReference>
<feature type="binding site" evidence="8">
    <location>
        <position position="81"/>
    </location>
    <ligand>
        <name>GTP</name>
        <dbReference type="ChEBI" id="CHEBI:37565"/>
    </ligand>
</feature>
<evidence type="ECO:0000313" key="10">
    <source>
        <dbReference type="EMBL" id="SFR66789.1"/>
    </source>
</evidence>
<feature type="binding site" evidence="8">
    <location>
        <position position="109"/>
    </location>
    <ligand>
        <name>Mg(2+)</name>
        <dbReference type="ChEBI" id="CHEBI:18420"/>
    </ligand>
</feature>
<dbReference type="SUPFAM" id="SSF53448">
    <property type="entry name" value="Nucleotide-diphospho-sugar transferases"/>
    <property type="match status" value="1"/>
</dbReference>
<comment type="caution">
    <text evidence="8">Lacks conserved residue(s) required for the propagation of feature annotation.</text>
</comment>
<dbReference type="EC" id="2.7.7.77" evidence="8"/>
<evidence type="ECO:0000256" key="6">
    <source>
        <dbReference type="ARBA" id="ARBA00023134"/>
    </source>
</evidence>
<dbReference type="OrthoDB" id="28434at2157"/>
<dbReference type="InterPro" id="IPR025877">
    <property type="entry name" value="MobA-like_NTP_Trfase"/>
</dbReference>
<sequence length="218" mass="23703">MRSESPDVTGVVLAGGDSRRFDAGDKALATLDGETFIERVLGELRASTAQPPIVAVRTETQRKQLHRTISPSWDGRFVLDDGSLTGPLAGLLSACETASTPWIFAVGCDMPLLDSRAIDEVCVRVPRDAERAPEAVVPVSQHGRREPLHAVYRRSAIVNCRRHLSNGDSFNALLTALDDVDYAVLDELPQLVRLSVTNVNTLSELERVATSVEGERSD</sequence>
<gene>
    <name evidence="8" type="primary">mobA</name>
    <name evidence="10" type="ORF">SAMN04487947_3350</name>
</gene>
<dbReference type="Pfam" id="PF12804">
    <property type="entry name" value="NTP_transf_3"/>
    <property type="match status" value="1"/>
</dbReference>
<dbReference type="STRING" id="553469.SAMN04487947_3350"/>
<keyword evidence="11" id="KW-1185">Reference proteome</keyword>
<feature type="domain" description="MobA-like NTP transferase" evidence="9">
    <location>
        <begin position="10"/>
        <end position="166"/>
    </location>
</feature>
<accession>A0A1I6IJE6</accession>
<keyword evidence="7 8" id="KW-0501">Molybdenum cofactor biosynthesis</keyword>
<protein>
    <recommendedName>
        <fullName evidence="8">Probable molybdenum cofactor guanylyltransferase</fullName>
        <shortName evidence="8">MoCo guanylyltransferase</shortName>
        <ecNumber evidence="8">2.7.7.77</ecNumber>
    </recommendedName>
    <alternativeName>
        <fullName evidence="8">GTP:molybdopterin guanylyltransferase</fullName>
    </alternativeName>
    <alternativeName>
        <fullName evidence="8">Mo-MPT guanylyltransferase</fullName>
    </alternativeName>
    <alternativeName>
        <fullName evidence="8">Molybdopterin guanylyltransferase</fullName>
    </alternativeName>
    <alternativeName>
        <fullName evidence="8">Molybdopterin-guanine dinucleotide synthase</fullName>
        <shortName evidence="8">MGD synthase</shortName>
    </alternativeName>
</protein>
<dbReference type="GO" id="GO:0005737">
    <property type="term" value="C:cytoplasm"/>
    <property type="evidence" value="ECO:0007669"/>
    <property type="project" value="UniProtKB-SubCell"/>
</dbReference>